<evidence type="ECO:0000313" key="3">
    <source>
        <dbReference type="EMBL" id="OGI95676.1"/>
    </source>
</evidence>
<proteinExistence type="predicted"/>
<keyword evidence="1" id="KW-1133">Transmembrane helix</keyword>
<sequence length="243" mass="26071">MSNKTIGIIAIIVLVVGAYFLINSAPKEDTENTSGQKNNTQGRVVFSVTDAAADMGTISEINMKVNNVSVHNNTSGWVTVSTTPRVYNLLALNAQNKSELLADIKTQAGSYDQVRLMIDSIAVIKKDGTTKIAKLPSNELKINTMLMVKADETSSVNFDFMADKSLHLTGNGSYIFAPVVKTESRSDANVSVNTSSVVSISGGNLDDSNTIGMDIDGSVKLNFQIKSSQKLNIGSDNMIKLEL</sequence>
<evidence type="ECO:0000313" key="4">
    <source>
        <dbReference type="Proteomes" id="UP000178104"/>
    </source>
</evidence>
<keyword evidence="1" id="KW-0472">Membrane</keyword>
<dbReference type="AlphaFoldDB" id="A0A1F6XNG2"/>
<keyword evidence="1" id="KW-0812">Transmembrane</keyword>
<organism evidence="3 4">
    <name type="scientific">Candidatus Nomurabacteria bacterium RIFCSPLOWO2_01_FULL_42_17</name>
    <dbReference type="NCBI Taxonomy" id="1801780"/>
    <lineage>
        <taxon>Bacteria</taxon>
        <taxon>Candidatus Nomuraibacteriota</taxon>
    </lineage>
</organism>
<protein>
    <recommendedName>
        <fullName evidence="2">DUF4382 domain-containing protein</fullName>
    </recommendedName>
</protein>
<dbReference type="InterPro" id="IPR025491">
    <property type="entry name" value="DUF4382"/>
</dbReference>
<dbReference type="Proteomes" id="UP000178104">
    <property type="component" value="Unassembled WGS sequence"/>
</dbReference>
<feature type="domain" description="DUF4382" evidence="2">
    <location>
        <begin position="41"/>
        <end position="178"/>
    </location>
</feature>
<feature type="transmembrane region" description="Helical" evidence="1">
    <location>
        <begin position="6"/>
        <end position="22"/>
    </location>
</feature>
<dbReference type="EMBL" id="MFVE01000003">
    <property type="protein sequence ID" value="OGI95676.1"/>
    <property type="molecule type" value="Genomic_DNA"/>
</dbReference>
<gene>
    <name evidence="3" type="ORF">A2917_00605</name>
</gene>
<evidence type="ECO:0000259" key="2">
    <source>
        <dbReference type="Pfam" id="PF14321"/>
    </source>
</evidence>
<dbReference type="Pfam" id="PF14321">
    <property type="entry name" value="DUF4382"/>
    <property type="match status" value="1"/>
</dbReference>
<dbReference type="STRING" id="1801780.A2917_00605"/>
<name>A0A1F6XNG2_9BACT</name>
<comment type="caution">
    <text evidence="3">The sequence shown here is derived from an EMBL/GenBank/DDBJ whole genome shotgun (WGS) entry which is preliminary data.</text>
</comment>
<accession>A0A1F6XNG2</accession>
<evidence type="ECO:0000256" key="1">
    <source>
        <dbReference type="SAM" id="Phobius"/>
    </source>
</evidence>
<reference evidence="3 4" key="1">
    <citation type="journal article" date="2016" name="Nat. Commun.">
        <title>Thousands of microbial genomes shed light on interconnected biogeochemical processes in an aquifer system.</title>
        <authorList>
            <person name="Anantharaman K."/>
            <person name="Brown C.T."/>
            <person name="Hug L.A."/>
            <person name="Sharon I."/>
            <person name="Castelle C.J."/>
            <person name="Probst A.J."/>
            <person name="Thomas B.C."/>
            <person name="Singh A."/>
            <person name="Wilkins M.J."/>
            <person name="Karaoz U."/>
            <person name="Brodie E.L."/>
            <person name="Williams K.H."/>
            <person name="Hubbard S.S."/>
            <person name="Banfield J.F."/>
        </authorList>
    </citation>
    <scope>NUCLEOTIDE SEQUENCE [LARGE SCALE GENOMIC DNA]</scope>
</reference>